<dbReference type="InterPro" id="IPR040079">
    <property type="entry name" value="Glutathione_S-Trfase"/>
</dbReference>
<dbReference type="SFLD" id="SFLDS00019">
    <property type="entry name" value="Glutathione_Transferase_(cytos"/>
    <property type="match status" value="1"/>
</dbReference>
<accession>A0A9W9ENJ7</accession>
<reference evidence="3" key="1">
    <citation type="submission" date="2022-11" db="EMBL/GenBank/DDBJ databases">
        <authorList>
            <person name="Petersen C."/>
        </authorList>
    </citation>
    <scope>NUCLEOTIDE SEQUENCE</scope>
    <source>
        <strain evidence="3">IBT 34128</strain>
    </source>
</reference>
<sequence length="262" mass="30002">MMDSTQPQITLYRGFPRSGNYTWSPFVNKLEARLRFAGLAYRTEAGSPRTAPRGKIPYATISPDNASPRTIADSTLIIDQLVKDGLLDDINAHLSPSQRMQDLAMRALFEDRLYFLQSFEKWQENYYTMRDHIFAASSYPLRVVVGWLAYRKQMHILYGQGTLRFSPEEISSMRWEIWKKLSSLLMSSKSQMLDCTTSDHPFWVLGGSTPCEADATVYGFIVSTLVCSACPETQKVVKSFPILIQYAQKIHDCFFPDYVGWE</sequence>
<keyword evidence="4" id="KW-1185">Reference proteome</keyword>
<dbReference type="InterPro" id="IPR050931">
    <property type="entry name" value="Mito_Protein_Transport_Metaxin"/>
</dbReference>
<name>A0A9W9ENJ7_9EURO</name>
<comment type="caution">
    <text evidence="3">The sequence shown here is derived from an EMBL/GenBank/DDBJ whole genome shotgun (WGS) entry which is preliminary data.</text>
</comment>
<dbReference type="AlphaFoldDB" id="A0A9W9ENJ7"/>
<organism evidence="3 4">
    <name type="scientific">Penicillium alfredii</name>
    <dbReference type="NCBI Taxonomy" id="1506179"/>
    <lineage>
        <taxon>Eukaryota</taxon>
        <taxon>Fungi</taxon>
        <taxon>Dikarya</taxon>
        <taxon>Ascomycota</taxon>
        <taxon>Pezizomycotina</taxon>
        <taxon>Eurotiomycetes</taxon>
        <taxon>Eurotiomycetidae</taxon>
        <taxon>Eurotiales</taxon>
        <taxon>Aspergillaceae</taxon>
        <taxon>Penicillium</taxon>
    </lineage>
</organism>
<evidence type="ECO:0000313" key="3">
    <source>
        <dbReference type="EMBL" id="KAJ5084954.1"/>
    </source>
</evidence>
<dbReference type="SFLD" id="SFLDG01180">
    <property type="entry name" value="SUF1"/>
    <property type="match status" value="1"/>
</dbReference>
<feature type="domain" description="Thioredoxin-like fold" evidence="2">
    <location>
        <begin position="25"/>
        <end position="125"/>
    </location>
</feature>
<evidence type="ECO:0000256" key="1">
    <source>
        <dbReference type="ARBA" id="ARBA00006475"/>
    </source>
</evidence>
<dbReference type="PANTHER" id="PTHR12289">
    <property type="entry name" value="METAXIN RELATED"/>
    <property type="match status" value="1"/>
</dbReference>
<evidence type="ECO:0000313" key="4">
    <source>
        <dbReference type="Proteomes" id="UP001141434"/>
    </source>
</evidence>
<dbReference type="GeneID" id="81399227"/>
<reference evidence="3" key="2">
    <citation type="journal article" date="2023" name="IMA Fungus">
        <title>Comparative genomic study of the Penicillium genus elucidates a diverse pangenome and 15 lateral gene transfer events.</title>
        <authorList>
            <person name="Petersen C."/>
            <person name="Sorensen T."/>
            <person name="Nielsen M.R."/>
            <person name="Sondergaard T.E."/>
            <person name="Sorensen J.L."/>
            <person name="Fitzpatrick D.A."/>
            <person name="Frisvad J.C."/>
            <person name="Nielsen K.L."/>
        </authorList>
    </citation>
    <scope>NUCLEOTIDE SEQUENCE</scope>
    <source>
        <strain evidence="3">IBT 34128</strain>
    </source>
</reference>
<dbReference type="RefSeq" id="XP_056508351.1">
    <property type="nucleotide sequence ID" value="XM_056660058.1"/>
</dbReference>
<dbReference type="GO" id="GO:0005737">
    <property type="term" value="C:cytoplasm"/>
    <property type="evidence" value="ECO:0007669"/>
    <property type="project" value="TreeGrafter"/>
</dbReference>
<dbReference type="SFLD" id="SFLDG01200">
    <property type="entry name" value="SUF1.1"/>
    <property type="match status" value="1"/>
</dbReference>
<dbReference type="Proteomes" id="UP001141434">
    <property type="component" value="Unassembled WGS sequence"/>
</dbReference>
<dbReference type="PANTHER" id="PTHR12289:SF41">
    <property type="entry name" value="FAILED AXON CONNECTIONS-RELATED"/>
    <property type="match status" value="1"/>
</dbReference>
<dbReference type="EMBL" id="JAPMSZ010000011">
    <property type="protein sequence ID" value="KAJ5084954.1"/>
    <property type="molecule type" value="Genomic_DNA"/>
</dbReference>
<dbReference type="Pfam" id="PF17172">
    <property type="entry name" value="GST_N_4"/>
    <property type="match status" value="1"/>
</dbReference>
<dbReference type="InterPro" id="IPR026928">
    <property type="entry name" value="FAX/IsoI-like"/>
</dbReference>
<proteinExistence type="inferred from homology"/>
<gene>
    <name evidence="3" type="ORF">NUU61_009533</name>
</gene>
<protein>
    <recommendedName>
        <fullName evidence="2">Thioredoxin-like fold domain-containing protein</fullName>
    </recommendedName>
</protein>
<dbReference type="InterPro" id="IPR012336">
    <property type="entry name" value="Thioredoxin-like_fold"/>
</dbReference>
<evidence type="ECO:0000259" key="2">
    <source>
        <dbReference type="Pfam" id="PF17172"/>
    </source>
</evidence>
<dbReference type="OrthoDB" id="5809458at2759"/>
<comment type="similarity">
    <text evidence="1">Belongs to the FAX family.</text>
</comment>